<dbReference type="RefSeq" id="WP_091651323.1">
    <property type="nucleotide sequence ID" value="NZ_FMHW01000002.1"/>
</dbReference>
<organism evidence="6 7">
    <name type="scientific">Micromonospora pallida</name>
    <dbReference type="NCBI Taxonomy" id="145854"/>
    <lineage>
        <taxon>Bacteria</taxon>
        <taxon>Bacillati</taxon>
        <taxon>Actinomycetota</taxon>
        <taxon>Actinomycetes</taxon>
        <taxon>Micromonosporales</taxon>
        <taxon>Micromonosporaceae</taxon>
        <taxon>Micromonospora</taxon>
    </lineage>
</organism>
<dbReference type="PANTHER" id="PTHR43214">
    <property type="entry name" value="TWO-COMPONENT RESPONSE REGULATOR"/>
    <property type="match status" value="1"/>
</dbReference>
<keyword evidence="7" id="KW-1185">Reference proteome</keyword>
<dbReference type="CDD" id="cd06170">
    <property type="entry name" value="LuxR_C_like"/>
    <property type="match status" value="1"/>
</dbReference>
<dbReference type="Proteomes" id="UP000198959">
    <property type="component" value="Unassembled WGS sequence"/>
</dbReference>
<evidence type="ECO:0000259" key="5">
    <source>
        <dbReference type="PROSITE" id="PS50110"/>
    </source>
</evidence>
<name>A0A1C6TIH5_9ACTN</name>
<feature type="domain" description="Response regulatory" evidence="5">
    <location>
        <begin position="6"/>
        <end position="122"/>
    </location>
</feature>
<dbReference type="PROSITE" id="PS50043">
    <property type="entry name" value="HTH_LUXR_2"/>
    <property type="match status" value="1"/>
</dbReference>
<evidence type="ECO:0000313" key="7">
    <source>
        <dbReference type="Proteomes" id="UP000198959"/>
    </source>
</evidence>
<dbReference type="InterPro" id="IPR001789">
    <property type="entry name" value="Sig_transdc_resp-reg_receiver"/>
</dbReference>
<dbReference type="STRING" id="145854.GA0074692_6373"/>
<dbReference type="SMART" id="SM00448">
    <property type="entry name" value="REC"/>
    <property type="match status" value="1"/>
</dbReference>
<dbReference type="Pfam" id="PF00196">
    <property type="entry name" value="GerE"/>
    <property type="match status" value="1"/>
</dbReference>
<evidence type="ECO:0000256" key="2">
    <source>
        <dbReference type="ARBA" id="ARBA00023125"/>
    </source>
</evidence>
<proteinExistence type="predicted"/>
<protein>
    <submittedName>
        <fullName evidence="6">DNA-binding response regulator, NarL/FixJ family, contains REC and HTH domains</fullName>
    </submittedName>
</protein>
<reference evidence="7" key="1">
    <citation type="submission" date="2016-06" db="EMBL/GenBank/DDBJ databases">
        <authorList>
            <person name="Varghese N."/>
            <person name="Submissions Spin"/>
        </authorList>
    </citation>
    <scope>NUCLEOTIDE SEQUENCE [LARGE SCALE GENOMIC DNA]</scope>
    <source>
        <strain evidence="7">DSM 43817</strain>
    </source>
</reference>
<evidence type="ECO:0000313" key="6">
    <source>
        <dbReference type="EMBL" id="SCL41546.1"/>
    </source>
</evidence>
<dbReference type="PRINTS" id="PR00038">
    <property type="entry name" value="HTHLUXR"/>
</dbReference>
<accession>A0A1C6TIH5</accession>
<sequence>MSAPIRVVVVDDHPVFRLGMTALLSTLDGIDCVGEAADVATALQVVTRVRPTVVLMDLHFGQGSGVEATRVLTRDHPDVGVLVVTMLSDDASLVAAMRAGARGYLLKGASAADVERSIRAVASGDLVLGAAVAGRAAMLFRAGPGQPEPFPQLTDREREILGLLARGLPNAGIAQRLGLSPKTVRNNVSAILVKLQVNSRAEAITAARDEGLGTPSSG</sequence>
<dbReference type="Gene3D" id="3.40.50.2300">
    <property type="match status" value="1"/>
</dbReference>
<dbReference type="PROSITE" id="PS50110">
    <property type="entry name" value="RESPONSE_REGULATORY"/>
    <property type="match status" value="1"/>
</dbReference>
<dbReference type="InterPro" id="IPR011006">
    <property type="entry name" value="CheY-like_superfamily"/>
</dbReference>
<evidence type="ECO:0000256" key="1">
    <source>
        <dbReference type="ARBA" id="ARBA00022553"/>
    </source>
</evidence>
<dbReference type="Pfam" id="PF00072">
    <property type="entry name" value="Response_reg"/>
    <property type="match status" value="1"/>
</dbReference>
<dbReference type="EMBL" id="FMHW01000002">
    <property type="protein sequence ID" value="SCL41546.1"/>
    <property type="molecule type" value="Genomic_DNA"/>
</dbReference>
<dbReference type="SUPFAM" id="SSF46894">
    <property type="entry name" value="C-terminal effector domain of the bipartite response regulators"/>
    <property type="match status" value="1"/>
</dbReference>
<dbReference type="GO" id="GO:0000160">
    <property type="term" value="P:phosphorelay signal transduction system"/>
    <property type="evidence" value="ECO:0007669"/>
    <property type="project" value="InterPro"/>
</dbReference>
<dbReference type="OrthoDB" id="9808843at2"/>
<dbReference type="CDD" id="cd17535">
    <property type="entry name" value="REC_NarL-like"/>
    <property type="match status" value="1"/>
</dbReference>
<keyword evidence="1 3" id="KW-0597">Phosphoprotein</keyword>
<dbReference type="InterPro" id="IPR016032">
    <property type="entry name" value="Sig_transdc_resp-reg_C-effctor"/>
</dbReference>
<dbReference type="PROSITE" id="PS00622">
    <property type="entry name" value="HTH_LUXR_1"/>
    <property type="match status" value="1"/>
</dbReference>
<dbReference type="GO" id="GO:0006355">
    <property type="term" value="P:regulation of DNA-templated transcription"/>
    <property type="evidence" value="ECO:0007669"/>
    <property type="project" value="InterPro"/>
</dbReference>
<dbReference type="AlphaFoldDB" id="A0A1C6TIH5"/>
<dbReference type="InterPro" id="IPR039420">
    <property type="entry name" value="WalR-like"/>
</dbReference>
<dbReference type="InterPro" id="IPR000792">
    <property type="entry name" value="Tscrpt_reg_LuxR_C"/>
</dbReference>
<gene>
    <name evidence="6" type="ORF">GA0074692_6373</name>
</gene>
<feature type="domain" description="HTH luxR-type" evidence="4">
    <location>
        <begin position="146"/>
        <end position="211"/>
    </location>
</feature>
<dbReference type="InterPro" id="IPR058245">
    <property type="entry name" value="NreC/VraR/RcsB-like_REC"/>
</dbReference>
<dbReference type="GO" id="GO:0003677">
    <property type="term" value="F:DNA binding"/>
    <property type="evidence" value="ECO:0007669"/>
    <property type="project" value="UniProtKB-KW"/>
</dbReference>
<keyword evidence="2 6" id="KW-0238">DNA-binding</keyword>
<dbReference type="SUPFAM" id="SSF52172">
    <property type="entry name" value="CheY-like"/>
    <property type="match status" value="1"/>
</dbReference>
<feature type="modified residue" description="4-aspartylphosphate" evidence="3">
    <location>
        <position position="57"/>
    </location>
</feature>
<evidence type="ECO:0000259" key="4">
    <source>
        <dbReference type="PROSITE" id="PS50043"/>
    </source>
</evidence>
<evidence type="ECO:0000256" key="3">
    <source>
        <dbReference type="PROSITE-ProRule" id="PRU00169"/>
    </source>
</evidence>
<dbReference type="SMART" id="SM00421">
    <property type="entry name" value="HTH_LUXR"/>
    <property type="match status" value="1"/>
</dbReference>